<reference evidence="1 2" key="1">
    <citation type="submission" date="2022-10" db="EMBL/GenBank/DDBJ databases">
        <title>High-quality genome sequences of two octocoral-associated bacteria, Endozoicomonas euniceicola EF212 and Endozoicomonas gorgoniicola PS125.</title>
        <authorList>
            <person name="Chiou Y.-J."/>
            <person name="Chen Y.-H."/>
        </authorList>
    </citation>
    <scope>NUCLEOTIDE SEQUENCE [LARGE SCALE GENOMIC DNA]</scope>
    <source>
        <strain evidence="1 2">PS125</strain>
    </source>
</reference>
<name>A0ABT3MZJ7_9GAMM</name>
<dbReference type="EMBL" id="JAPFCC010000001">
    <property type="protein sequence ID" value="MCW7554518.1"/>
    <property type="molecule type" value="Genomic_DNA"/>
</dbReference>
<proteinExistence type="predicted"/>
<keyword evidence="2" id="KW-1185">Reference proteome</keyword>
<accession>A0ABT3MZJ7</accession>
<evidence type="ECO:0000313" key="2">
    <source>
        <dbReference type="Proteomes" id="UP001209854"/>
    </source>
</evidence>
<dbReference type="Proteomes" id="UP001209854">
    <property type="component" value="Unassembled WGS sequence"/>
</dbReference>
<dbReference type="RefSeq" id="WP_262564273.1">
    <property type="nucleotide sequence ID" value="NZ_JAPFCC010000001.1"/>
</dbReference>
<sequence length="260" mass="29414">MVDPIISSDWAELASFYEISGLVGQQYLPLGKGGLKKFNSIFNVDPQPSRIEGLSKFVLQVISRDHGPVGLVRSKAVWKTKKTDANVAFTRLGKIDWEEGWHFIRVLAQTEDGDLIPLIDENGKPLPWAADDDAPVTRINESDLFYVLPDTEVEVEPEQRAVQKEDSLMHAWFRLQFSALIDERDYERVTPQSVDWHESSSKTRSNNDLIELRFGREGTLNVPVSKALKQLEQKILAAPEGPLGWHMPVVHWNQCEVAGK</sequence>
<organism evidence="1 2">
    <name type="scientific">Endozoicomonas gorgoniicola</name>
    <dbReference type="NCBI Taxonomy" id="1234144"/>
    <lineage>
        <taxon>Bacteria</taxon>
        <taxon>Pseudomonadati</taxon>
        <taxon>Pseudomonadota</taxon>
        <taxon>Gammaproteobacteria</taxon>
        <taxon>Oceanospirillales</taxon>
        <taxon>Endozoicomonadaceae</taxon>
        <taxon>Endozoicomonas</taxon>
    </lineage>
</organism>
<comment type="caution">
    <text evidence="1">The sequence shown here is derived from an EMBL/GenBank/DDBJ whole genome shotgun (WGS) entry which is preliminary data.</text>
</comment>
<protein>
    <submittedName>
        <fullName evidence="1">Uncharacterized protein</fullName>
    </submittedName>
</protein>
<gene>
    <name evidence="1" type="ORF">NX722_18195</name>
</gene>
<evidence type="ECO:0000313" key="1">
    <source>
        <dbReference type="EMBL" id="MCW7554518.1"/>
    </source>
</evidence>